<name>A0ABN0W7Y9_9ACTN</name>
<sequence length="62" mass="6956">MPSRNWQKSSYSEYGSSCVHLAIGRDGAIHLYESDAPDTILTTTPNKLRPLISRIKAHTLTR</sequence>
<evidence type="ECO:0000259" key="1">
    <source>
        <dbReference type="Pfam" id="PF04149"/>
    </source>
</evidence>
<comment type="caution">
    <text evidence="2">The sequence shown here is derived from an EMBL/GenBank/DDBJ whole genome shotgun (WGS) entry which is preliminary data.</text>
</comment>
<accession>A0ABN0W7Y9</accession>
<dbReference type="EMBL" id="BAAABW010000001">
    <property type="protein sequence ID" value="GAA0328451.1"/>
    <property type="molecule type" value="Genomic_DNA"/>
</dbReference>
<dbReference type="Proteomes" id="UP001500063">
    <property type="component" value="Unassembled WGS sequence"/>
</dbReference>
<protein>
    <recommendedName>
        <fullName evidence="1">DUF397 domain-containing protein</fullName>
    </recommendedName>
</protein>
<proteinExistence type="predicted"/>
<keyword evidence="3" id="KW-1185">Reference proteome</keyword>
<dbReference type="InterPro" id="IPR007278">
    <property type="entry name" value="DUF397"/>
</dbReference>
<reference evidence="2 3" key="1">
    <citation type="journal article" date="2019" name="Int. J. Syst. Evol. Microbiol.">
        <title>The Global Catalogue of Microorganisms (GCM) 10K type strain sequencing project: providing services to taxonomists for standard genome sequencing and annotation.</title>
        <authorList>
            <consortium name="The Broad Institute Genomics Platform"/>
            <consortium name="The Broad Institute Genome Sequencing Center for Infectious Disease"/>
            <person name="Wu L."/>
            <person name="Ma J."/>
        </authorList>
    </citation>
    <scope>NUCLEOTIDE SEQUENCE [LARGE SCALE GENOMIC DNA]</scope>
    <source>
        <strain evidence="2 3">JCM 4565</strain>
    </source>
</reference>
<evidence type="ECO:0000313" key="2">
    <source>
        <dbReference type="EMBL" id="GAA0328451.1"/>
    </source>
</evidence>
<gene>
    <name evidence="2" type="ORF">GCM10010319_00530</name>
</gene>
<organism evidence="2 3">
    <name type="scientific">Streptomyces blastmyceticus</name>
    <dbReference type="NCBI Taxonomy" id="68180"/>
    <lineage>
        <taxon>Bacteria</taxon>
        <taxon>Bacillati</taxon>
        <taxon>Actinomycetota</taxon>
        <taxon>Actinomycetes</taxon>
        <taxon>Kitasatosporales</taxon>
        <taxon>Streptomycetaceae</taxon>
        <taxon>Streptomyces</taxon>
    </lineage>
</organism>
<feature type="domain" description="DUF397" evidence="1">
    <location>
        <begin position="5"/>
        <end position="56"/>
    </location>
</feature>
<evidence type="ECO:0000313" key="3">
    <source>
        <dbReference type="Proteomes" id="UP001500063"/>
    </source>
</evidence>
<dbReference type="Pfam" id="PF04149">
    <property type="entry name" value="DUF397"/>
    <property type="match status" value="1"/>
</dbReference>